<organism evidence="3 4">
    <name type="scientific">Penicillium frequentans</name>
    <dbReference type="NCBI Taxonomy" id="3151616"/>
    <lineage>
        <taxon>Eukaryota</taxon>
        <taxon>Fungi</taxon>
        <taxon>Dikarya</taxon>
        <taxon>Ascomycota</taxon>
        <taxon>Pezizomycotina</taxon>
        <taxon>Eurotiomycetes</taxon>
        <taxon>Eurotiomycetidae</taxon>
        <taxon>Eurotiales</taxon>
        <taxon>Aspergillaceae</taxon>
        <taxon>Penicillium</taxon>
    </lineage>
</organism>
<gene>
    <name evidence="3" type="ORF">N7494_006041</name>
</gene>
<name>A0AAD6CVH9_9EURO</name>
<keyword evidence="2" id="KW-0472">Membrane</keyword>
<feature type="transmembrane region" description="Helical" evidence="2">
    <location>
        <begin position="144"/>
        <end position="162"/>
    </location>
</feature>
<dbReference type="AlphaFoldDB" id="A0AAD6CVH9"/>
<evidence type="ECO:0000313" key="4">
    <source>
        <dbReference type="Proteomes" id="UP001220324"/>
    </source>
</evidence>
<comment type="caution">
    <text evidence="3">The sequence shown here is derived from an EMBL/GenBank/DDBJ whole genome shotgun (WGS) entry which is preliminary data.</text>
</comment>
<keyword evidence="2" id="KW-1133">Transmembrane helix</keyword>
<accession>A0AAD6CVH9</accession>
<feature type="compositionally biased region" description="Basic and acidic residues" evidence="1">
    <location>
        <begin position="68"/>
        <end position="85"/>
    </location>
</feature>
<protein>
    <submittedName>
        <fullName evidence="3">Uncharacterized protein</fullName>
    </submittedName>
</protein>
<evidence type="ECO:0000256" key="1">
    <source>
        <dbReference type="SAM" id="MobiDB-lite"/>
    </source>
</evidence>
<keyword evidence="2" id="KW-0812">Transmembrane</keyword>
<proteinExistence type="predicted"/>
<reference evidence="3 4" key="1">
    <citation type="journal article" date="2023" name="IMA Fungus">
        <title>Comparative genomic study of the Penicillium genus elucidates a diverse pangenome and 15 lateral gene transfer events.</title>
        <authorList>
            <person name="Petersen C."/>
            <person name="Sorensen T."/>
            <person name="Nielsen M.R."/>
            <person name="Sondergaard T.E."/>
            <person name="Sorensen J.L."/>
            <person name="Fitzpatrick D.A."/>
            <person name="Frisvad J.C."/>
            <person name="Nielsen K.L."/>
        </authorList>
    </citation>
    <scope>NUCLEOTIDE SEQUENCE [LARGE SCALE GENOMIC DNA]</scope>
    <source>
        <strain evidence="3 4">IBT 35679</strain>
    </source>
</reference>
<dbReference type="EMBL" id="JAQIZZ010000005">
    <property type="protein sequence ID" value="KAJ5540965.1"/>
    <property type="molecule type" value="Genomic_DNA"/>
</dbReference>
<feature type="region of interest" description="Disordered" evidence="1">
    <location>
        <begin position="67"/>
        <end position="127"/>
    </location>
</feature>
<feature type="region of interest" description="Disordered" evidence="1">
    <location>
        <begin position="1"/>
        <end position="42"/>
    </location>
</feature>
<evidence type="ECO:0000313" key="3">
    <source>
        <dbReference type="EMBL" id="KAJ5540965.1"/>
    </source>
</evidence>
<dbReference type="Proteomes" id="UP001220324">
    <property type="component" value="Unassembled WGS sequence"/>
</dbReference>
<keyword evidence="4" id="KW-1185">Reference proteome</keyword>
<feature type="compositionally biased region" description="Basic and acidic residues" evidence="1">
    <location>
        <begin position="113"/>
        <end position="124"/>
    </location>
</feature>
<evidence type="ECO:0000256" key="2">
    <source>
        <dbReference type="SAM" id="Phobius"/>
    </source>
</evidence>
<sequence length="282" mass="31893">MLHGTELGPVHSTAPGSTKCVAPKCQPQSPNFSSPRGPPTARTLRTLQHRGLNANFSTTSAVYRMNKAKPETRKSRILEKPDKFRPPSHPQRIVSPAARTPSGQPVNYGPRLTAKEREEQDKKQYPSMFPPEGTVMFKFLTSRWIHVWIAMSILTTLATFTFTTNFKASSPFAHLLPPWSGLLTSPFETISQALSVYRMHVQHESMRVREKRHARIEDAEKRRQYRIAHGLEEPAEEEKEVVAIDDQSPIAADISTEGAPKQGEYVDFDGKRKPVKKWLGIW</sequence>